<evidence type="ECO:0000256" key="1">
    <source>
        <dbReference type="SAM" id="MobiDB-lite"/>
    </source>
</evidence>
<feature type="region of interest" description="Disordered" evidence="1">
    <location>
        <begin position="191"/>
        <end position="231"/>
    </location>
</feature>
<dbReference type="EMBL" id="KK114958">
    <property type="protein sequence ID" value="KFM63785.1"/>
    <property type="molecule type" value="Genomic_DNA"/>
</dbReference>
<keyword evidence="4" id="KW-1185">Reference proteome</keyword>
<protein>
    <recommendedName>
        <fullName evidence="2">Pre-C2HC domain-containing protein</fullName>
    </recommendedName>
</protein>
<feature type="compositionally biased region" description="Polar residues" evidence="1">
    <location>
        <begin position="191"/>
        <end position="201"/>
    </location>
</feature>
<reference evidence="3 4" key="1">
    <citation type="submission" date="2013-11" db="EMBL/GenBank/DDBJ databases">
        <title>Genome sequencing of Stegodyphus mimosarum.</title>
        <authorList>
            <person name="Bechsgaard J."/>
        </authorList>
    </citation>
    <scope>NUCLEOTIDE SEQUENCE [LARGE SCALE GENOMIC DNA]</scope>
</reference>
<dbReference type="OrthoDB" id="6437729at2759"/>
<evidence type="ECO:0000313" key="3">
    <source>
        <dbReference type="EMBL" id="KFM63785.1"/>
    </source>
</evidence>
<accession>A0A087TF96</accession>
<name>A0A087TF96_STEMI</name>
<evidence type="ECO:0000259" key="2">
    <source>
        <dbReference type="Pfam" id="PF07530"/>
    </source>
</evidence>
<feature type="domain" description="Pre-C2HC" evidence="2">
    <location>
        <begin position="317"/>
        <end position="365"/>
    </location>
</feature>
<feature type="non-terminal residue" evidence="3">
    <location>
        <position position="470"/>
    </location>
</feature>
<gene>
    <name evidence="3" type="ORF">X975_17869</name>
</gene>
<dbReference type="Pfam" id="PF07530">
    <property type="entry name" value="PRE_C2HC"/>
    <property type="match status" value="1"/>
</dbReference>
<dbReference type="Proteomes" id="UP000054359">
    <property type="component" value="Unassembled WGS sequence"/>
</dbReference>
<dbReference type="InterPro" id="IPR006579">
    <property type="entry name" value="Pre_C2HC_dom"/>
</dbReference>
<feature type="compositionally biased region" description="Basic and acidic residues" evidence="1">
    <location>
        <begin position="217"/>
        <end position="229"/>
    </location>
</feature>
<organism evidence="3 4">
    <name type="scientific">Stegodyphus mimosarum</name>
    <name type="common">African social velvet spider</name>
    <dbReference type="NCBI Taxonomy" id="407821"/>
    <lineage>
        <taxon>Eukaryota</taxon>
        <taxon>Metazoa</taxon>
        <taxon>Ecdysozoa</taxon>
        <taxon>Arthropoda</taxon>
        <taxon>Chelicerata</taxon>
        <taxon>Arachnida</taxon>
        <taxon>Araneae</taxon>
        <taxon>Araneomorphae</taxon>
        <taxon>Entelegynae</taxon>
        <taxon>Eresoidea</taxon>
        <taxon>Eresidae</taxon>
        <taxon>Stegodyphus</taxon>
    </lineage>
</organism>
<proteinExistence type="predicted"/>
<sequence>MDEVAPLSTDNMPETTASVEENAMFKFIMDNSLDIHDPKNLRKVEKLDFSQIKLLDTPRVDQVLTRLGQWVKLLYAQADHFTTAAKFHSEQLGQSFDFMYDFATRFKEAASIIEGECAIILANKFNVPVTNLSHNKRKSSIIDLSDDANEGFKKPAKTAKSKRIAKASPPIPLKNKFDSLNNDVNIAHVSSENLNTDSTNDCDAMNVEADPDSNSASEDKQLQPPDFRKPPPIMVKPVQGITYYEFLKMLAEKISESKFYGRLNGEFLKVEPTTPDDHRILSKYFLDNSIEHYLINPRHSKPIKVLLRGLPSDSKVETITESLKELGYKVHKVVQLTKYKTKAPMPLFQAQLFPSSKVDSIYDLTHRMQKVQKTTSEQVAAVNITMGSSRKDTSMKYTHSPPHPDQSGILELLGVMKEVESHFGYNLSKIISIYKSKIPELKKCEHILDKIQILHLILEEIQQLDDKSTP</sequence>
<dbReference type="AlphaFoldDB" id="A0A087TF96"/>
<evidence type="ECO:0000313" key="4">
    <source>
        <dbReference type="Proteomes" id="UP000054359"/>
    </source>
</evidence>